<dbReference type="Pfam" id="PF01826">
    <property type="entry name" value="TIL"/>
    <property type="match status" value="1"/>
</dbReference>
<dbReference type="OrthoDB" id="6436760at2759"/>
<dbReference type="InterPro" id="IPR036084">
    <property type="entry name" value="Ser_inhib-like_sf"/>
</dbReference>
<sequence length="223" mass="24387">MRPSYCSSMCSDTEEFVDRVNPCNTCDNRGQCTVLEELEPGCDCKVGHYRNREGVCIPEEECEGEPPVIENGSLQRRSRPAQSKKCGIDEEFLECGCLRTCCNGGRDDNCASQCLTGCFCREGLVRNDFGKCVRLEDCNSNDNGGNNVCSGVNEEIVPCAKPKFCNTCGIRGNCKLKSCEEGCDCKAGYYRDNSGICIPESQCPGTQSEICGLNEEFKECGTA</sequence>
<keyword evidence="2" id="KW-1015">Disulfide bond</keyword>
<evidence type="ECO:0000259" key="3">
    <source>
        <dbReference type="Pfam" id="PF01826"/>
    </source>
</evidence>
<dbReference type="PANTHER" id="PTHR23259:SF70">
    <property type="entry name" value="ACCESSORY GLAND PROTEIN ACP62F-RELATED"/>
    <property type="match status" value="1"/>
</dbReference>
<accession>A0A8X6TUR5</accession>
<comment type="caution">
    <text evidence="4">The sequence shown here is derived from an EMBL/GenBank/DDBJ whole genome shotgun (WGS) entry which is preliminary data.</text>
</comment>
<reference evidence="4" key="1">
    <citation type="submission" date="2020-08" db="EMBL/GenBank/DDBJ databases">
        <title>Multicomponent nature underlies the extraordinary mechanical properties of spider dragline silk.</title>
        <authorList>
            <person name="Kono N."/>
            <person name="Nakamura H."/>
            <person name="Mori M."/>
            <person name="Yoshida Y."/>
            <person name="Ohtoshi R."/>
            <person name="Malay A.D."/>
            <person name="Moran D.A.P."/>
            <person name="Tomita M."/>
            <person name="Numata K."/>
            <person name="Arakawa K."/>
        </authorList>
    </citation>
    <scope>NUCLEOTIDE SEQUENCE</scope>
</reference>
<keyword evidence="1" id="KW-0646">Protease inhibitor</keyword>
<evidence type="ECO:0000256" key="2">
    <source>
        <dbReference type="ARBA" id="ARBA00023157"/>
    </source>
</evidence>
<dbReference type="AlphaFoldDB" id="A0A8X6TUR5"/>
<protein>
    <submittedName>
        <fullName evidence="4">Zonadhesin</fullName>
    </submittedName>
</protein>
<dbReference type="CDD" id="cd19941">
    <property type="entry name" value="TIL"/>
    <property type="match status" value="2"/>
</dbReference>
<name>A0A8X6TUR5_NEPPI</name>
<feature type="domain" description="TIL" evidence="3">
    <location>
        <begin position="86"/>
        <end position="138"/>
    </location>
</feature>
<evidence type="ECO:0000256" key="1">
    <source>
        <dbReference type="ARBA" id="ARBA00022690"/>
    </source>
</evidence>
<keyword evidence="5" id="KW-1185">Reference proteome</keyword>
<evidence type="ECO:0000313" key="5">
    <source>
        <dbReference type="Proteomes" id="UP000887013"/>
    </source>
</evidence>
<dbReference type="PANTHER" id="PTHR23259">
    <property type="entry name" value="RIDDLE"/>
    <property type="match status" value="1"/>
</dbReference>
<proteinExistence type="predicted"/>
<dbReference type="GO" id="GO:0030414">
    <property type="term" value="F:peptidase inhibitor activity"/>
    <property type="evidence" value="ECO:0007669"/>
    <property type="project" value="UniProtKB-KW"/>
</dbReference>
<dbReference type="Proteomes" id="UP000887013">
    <property type="component" value="Unassembled WGS sequence"/>
</dbReference>
<evidence type="ECO:0000313" key="4">
    <source>
        <dbReference type="EMBL" id="GFT58548.1"/>
    </source>
</evidence>
<dbReference type="InterPro" id="IPR002919">
    <property type="entry name" value="TIL_dom"/>
</dbReference>
<dbReference type="Gene3D" id="2.10.25.10">
    <property type="entry name" value="Laminin"/>
    <property type="match status" value="3"/>
</dbReference>
<dbReference type="InterPro" id="IPR051368">
    <property type="entry name" value="SerProtInhib-TIL_Domain"/>
</dbReference>
<organism evidence="4 5">
    <name type="scientific">Nephila pilipes</name>
    <name type="common">Giant wood spider</name>
    <name type="synonym">Nephila maculata</name>
    <dbReference type="NCBI Taxonomy" id="299642"/>
    <lineage>
        <taxon>Eukaryota</taxon>
        <taxon>Metazoa</taxon>
        <taxon>Ecdysozoa</taxon>
        <taxon>Arthropoda</taxon>
        <taxon>Chelicerata</taxon>
        <taxon>Arachnida</taxon>
        <taxon>Araneae</taxon>
        <taxon>Araneomorphae</taxon>
        <taxon>Entelegynae</taxon>
        <taxon>Araneoidea</taxon>
        <taxon>Nephilidae</taxon>
        <taxon>Nephila</taxon>
    </lineage>
</organism>
<dbReference type="EMBL" id="BMAW01113728">
    <property type="protein sequence ID" value="GFT58548.1"/>
    <property type="molecule type" value="Genomic_DNA"/>
</dbReference>
<gene>
    <name evidence="4" type="primary">X975_17196</name>
    <name evidence="4" type="ORF">NPIL_9841</name>
</gene>
<dbReference type="SUPFAM" id="SSF57567">
    <property type="entry name" value="Serine protease inhibitors"/>
    <property type="match status" value="3"/>
</dbReference>